<geneLocation type="plasmid" evidence="2">
    <name>patcfbp7129a</name>
</geneLocation>
<dbReference type="InterPro" id="IPR014710">
    <property type="entry name" value="RmlC-like_jellyroll"/>
</dbReference>
<dbReference type="CDD" id="cd00038">
    <property type="entry name" value="CAP_ED"/>
    <property type="match status" value="1"/>
</dbReference>
<dbReference type="PROSITE" id="PS50042">
    <property type="entry name" value="CNMP_BINDING_3"/>
    <property type="match status" value="1"/>
</dbReference>
<dbReference type="PANTHER" id="PTHR43081">
    <property type="entry name" value="ADENYLATE CYCLASE, TERMINAL-DIFFERENTIATION SPECIFIC-RELATED"/>
    <property type="match status" value="1"/>
</dbReference>
<dbReference type="AlphaFoldDB" id="A0A4D7YPP5"/>
<reference evidence="1 2" key="1">
    <citation type="submission" date="2019-04" db="EMBL/GenBank/DDBJ databases">
        <title>Complete genome sequence of Agrobacterium tumefaciens CFBP7129.</title>
        <authorList>
            <person name="Haryono M."/>
            <person name="Lin Y.-C."/>
            <person name="Lai E.-M."/>
            <person name="Kuo C.-H."/>
        </authorList>
    </citation>
    <scope>NUCLEOTIDE SEQUENCE [LARGE SCALE GENOMIC DNA]</scope>
    <source>
        <strain evidence="1 2">CFBP7129</strain>
        <plasmid evidence="2">patcfbp7129a</plasmid>
    </source>
</reference>
<dbReference type="PANTHER" id="PTHR43081:SF19">
    <property type="entry name" value="PH-SENSITIVE ADENYLATE CYCLASE RV1264"/>
    <property type="match status" value="1"/>
</dbReference>
<dbReference type="Gene3D" id="3.30.70.1230">
    <property type="entry name" value="Nucleotide cyclase"/>
    <property type="match status" value="1"/>
</dbReference>
<proteinExistence type="predicted"/>
<dbReference type="InterPro" id="IPR000595">
    <property type="entry name" value="cNMP-bd_dom"/>
</dbReference>
<dbReference type="GO" id="GO:0035556">
    <property type="term" value="P:intracellular signal transduction"/>
    <property type="evidence" value="ECO:0007669"/>
    <property type="project" value="InterPro"/>
</dbReference>
<protein>
    <submittedName>
        <fullName evidence="1">Cyclic nucleotide-binding domain-containing protein</fullName>
    </submittedName>
</protein>
<accession>A0A4D7YPP5</accession>
<dbReference type="RefSeq" id="WP_137006077.1">
    <property type="nucleotide sequence ID" value="NZ_CP039924.1"/>
</dbReference>
<dbReference type="InterPro" id="IPR018490">
    <property type="entry name" value="cNMP-bd_dom_sf"/>
</dbReference>
<gene>
    <name evidence="1" type="ORF">CFBP7129_26215</name>
</gene>
<dbReference type="GO" id="GO:0004016">
    <property type="term" value="F:adenylate cyclase activity"/>
    <property type="evidence" value="ECO:0007669"/>
    <property type="project" value="UniProtKB-ARBA"/>
</dbReference>
<dbReference type="Proteomes" id="UP000298649">
    <property type="component" value="Plasmid pAtCFBP7129a"/>
</dbReference>
<evidence type="ECO:0000313" key="1">
    <source>
        <dbReference type="EMBL" id="QCL97717.1"/>
    </source>
</evidence>
<name>A0A4D7YPP5_AGRTU</name>
<dbReference type="GO" id="GO:0006171">
    <property type="term" value="P:cAMP biosynthetic process"/>
    <property type="evidence" value="ECO:0007669"/>
    <property type="project" value="TreeGrafter"/>
</dbReference>
<sequence length="367" mass="41391">MNGIDVFLKRFARNPEILREPMSNVCRRLKRLRDDEYLCREGEPAECFWIVDDGAIVIGTEGKIVRRTKGDLVGEIAFHRRDEARRTTSMRADGVARVWQIDRVFLDELTPEQSAAWFETVAAVLAEKVIEATEQRTRLLSDNVSLDHVLRRFVCDDGLMAVNATFGDSELANIVPDQTTAMLWFSDVAGFSSFAKEMAPKDAARQMRRFMDIQVEEITRAGGEIDKFMGDGLMAFWRVPDDARIRDRVPKAVLAAFNSIDRIRAIINEEGLSLDIRIGLHLGPVVIGDFGGSGRIAYTLMGETVNSASRYEQARLDSENNQLGALRLSEMVFAHVQNTHLLARLNSEPRRFLAKAGREFTTYTSID</sequence>
<dbReference type="SUPFAM" id="SSF55073">
    <property type="entry name" value="Nucleotide cyclase"/>
    <property type="match status" value="1"/>
</dbReference>
<dbReference type="Pfam" id="PF00211">
    <property type="entry name" value="Guanylate_cyc"/>
    <property type="match status" value="1"/>
</dbReference>
<dbReference type="Gene3D" id="2.60.120.10">
    <property type="entry name" value="Jelly Rolls"/>
    <property type="match status" value="1"/>
</dbReference>
<dbReference type="InterPro" id="IPR029787">
    <property type="entry name" value="Nucleotide_cyclase"/>
</dbReference>
<dbReference type="InterPro" id="IPR001054">
    <property type="entry name" value="A/G_cyclase"/>
</dbReference>
<dbReference type="PROSITE" id="PS50125">
    <property type="entry name" value="GUANYLATE_CYCLASE_2"/>
    <property type="match status" value="1"/>
</dbReference>
<dbReference type="SUPFAM" id="SSF51206">
    <property type="entry name" value="cAMP-binding domain-like"/>
    <property type="match status" value="1"/>
</dbReference>
<keyword evidence="1" id="KW-0614">Plasmid</keyword>
<dbReference type="SMART" id="SM00044">
    <property type="entry name" value="CYCc"/>
    <property type="match status" value="1"/>
</dbReference>
<dbReference type="CDD" id="cd07302">
    <property type="entry name" value="CHD"/>
    <property type="match status" value="1"/>
</dbReference>
<dbReference type="Pfam" id="PF00027">
    <property type="entry name" value="cNMP_binding"/>
    <property type="match status" value="1"/>
</dbReference>
<dbReference type="EMBL" id="CP039924">
    <property type="protein sequence ID" value="QCL97717.1"/>
    <property type="molecule type" value="Genomic_DNA"/>
</dbReference>
<organism evidence="1 2">
    <name type="scientific">Agrobacterium tumefaciens</name>
    <dbReference type="NCBI Taxonomy" id="358"/>
    <lineage>
        <taxon>Bacteria</taxon>
        <taxon>Pseudomonadati</taxon>
        <taxon>Pseudomonadota</taxon>
        <taxon>Alphaproteobacteria</taxon>
        <taxon>Hyphomicrobiales</taxon>
        <taxon>Rhizobiaceae</taxon>
        <taxon>Rhizobium/Agrobacterium group</taxon>
        <taxon>Agrobacterium</taxon>
        <taxon>Agrobacterium tumefaciens complex</taxon>
    </lineage>
</organism>
<dbReference type="InterPro" id="IPR050697">
    <property type="entry name" value="Adenylyl/Guanylyl_Cyclase_3/4"/>
</dbReference>
<evidence type="ECO:0000313" key="2">
    <source>
        <dbReference type="Proteomes" id="UP000298649"/>
    </source>
</evidence>